<evidence type="ECO:0000313" key="1">
    <source>
        <dbReference type="EMBL" id="QBK86446.1"/>
    </source>
</evidence>
<sequence>MIRVTSTLKIEHNLKYYVIMADQNTDNCTGSIDMFTQHDMVITTKEIEYIFAEKDIEIKFEDSSFKVVETINFLRDELKELKTELSQLRTDFMYRPEGLLATQLSAKWNIDQKNIDIQITL</sequence>
<name>A0A481YVC1_9VIRU</name>
<accession>A0A481YVC1</accession>
<dbReference type="EMBL" id="MK500334">
    <property type="protein sequence ID" value="QBK86446.1"/>
    <property type="molecule type" value="Genomic_DNA"/>
</dbReference>
<proteinExistence type="predicted"/>
<protein>
    <submittedName>
        <fullName evidence="1">Uncharacterized protein</fullName>
    </submittedName>
</protein>
<organism evidence="1">
    <name type="scientific">Marseillevirus LCMAC102</name>
    <dbReference type="NCBI Taxonomy" id="2506603"/>
    <lineage>
        <taxon>Viruses</taxon>
        <taxon>Varidnaviria</taxon>
        <taxon>Bamfordvirae</taxon>
        <taxon>Nucleocytoviricota</taxon>
        <taxon>Megaviricetes</taxon>
        <taxon>Pimascovirales</taxon>
        <taxon>Pimascovirales incertae sedis</taxon>
        <taxon>Marseilleviridae</taxon>
    </lineage>
</organism>
<gene>
    <name evidence="1" type="ORF">LCMAC102_02410</name>
</gene>
<reference evidence="1" key="1">
    <citation type="journal article" date="2019" name="MBio">
        <title>Virus Genomes from Deep Sea Sediments Expand the Ocean Megavirome and Support Independent Origins of Viral Gigantism.</title>
        <authorList>
            <person name="Backstrom D."/>
            <person name="Yutin N."/>
            <person name="Jorgensen S.L."/>
            <person name="Dharamshi J."/>
            <person name="Homa F."/>
            <person name="Zaremba-Niedwiedzka K."/>
            <person name="Spang A."/>
            <person name="Wolf Y.I."/>
            <person name="Koonin E.V."/>
            <person name="Ettema T.J."/>
        </authorList>
    </citation>
    <scope>NUCLEOTIDE SEQUENCE</scope>
</reference>